<organism evidence="2 3">
    <name type="scientific">Paraburkholderia piptadeniae</name>
    <dbReference type="NCBI Taxonomy" id="1701573"/>
    <lineage>
        <taxon>Bacteria</taxon>
        <taxon>Pseudomonadati</taxon>
        <taxon>Pseudomonadota</taxon>
        <taxon>Betaproteobacteria</taxon>
        <taxon>Burkholderiales</taxon>
        <taxon>Burkholderiaceae</taxon>
        <taxon>Paraburkholderia</taxon>
    </lineage>
</organism>
<gene>
    <name evidence="2" type="ORF">BN2476_80096</name>
</gene>
<sequence length="365" mass="39879">MDGVSDGKGALMRILHLVLEPRLSGAEVLAKDLAIHQQREGSVVGVTSLLPEHADFAPLTRELASHGVECVFPCRRSTLPGKLVFLARVLRHFRPDVMFAHATIPAFYARALPTKVPVIYVMHSAVNDFERALFRYVERVLSSRARAVIGVSPANLHDYTNSVRAHPSLTLIPNGVDTTRFAFDDRPRDGDAPLQIVQIGRYTSVKNQLQTVHAFREVAAQVKDVRLQLYGVVEDPAYLAAVQDLVKKLALEERVTVEGPHPDVCGVLRASNVFAMPSRSEGHSIAFLEALASGIPVVASTIMPFQFAKTLPCVQLVDTDDTAAYAAALLGALAQPRVQRTLVGLTLKDTAERYLDVARKVAARV</sequence>
<feature type="domain" description="Glycosyltransferase subfamily 4-like N-terminal" evidence="1">
    <location>
        <begin position="24"/>
        <end position="180"/>
    </location>
</feature>
<evidence type="ECO:0000313" key="2">
    <source>
        <dbReference type="EMBL" id="SIT36160.1"/>
    </source>
</evidence>
<name>A0A1N7RM15_9BURK</name>
<accession>A0A1N7RM15</accession>
<evidence type="ECO:0000313" key="3">
    <source>
        <dbReference type="Proteomes" id="UP000195569"/>
    </source>
</evidence>
<dbReference type="Pfam" id="PF13692">
    <property type="entry name" value="Glyco_trans_1_4"/>
    <property type="match status" value="1"/>
</dbReference>
<dbReference type="SUPFAM" id="SSF53756">
    <property type="entry name" value="UDP-Glycosyltransferase/glycogen phosphorylase"/>
    <property type="match status" value="1"/>
</dbReference>
<dbReference type="Proteomes" id="UP000195569">
    <property type="component" value="Unassembled WGS sequence"/>
</dbReference>
<protein>
    <submittedName>
        <fullName evidence="2">Group 1 glycosyl transferase</fullName>
    </submittedName>
</protein>
<reference evidence="2" key="1">
    <citation type="submission" date="2016-12" db="EMBL/GenBank/DDBJ databases">
        <authorList>
            <person name="Moulin L."/>
        </authorList>
    </citation>
    <scope>NUCLEOTIDE SEQUENCE [LARGE SCALE GENOMIC DNA]</scope>
    <source>
        <strain evidence="2">STM 7183</strain>
    </source>
</reference>
<comment type="caution">
    <text evidence="2">The sequence shown here is derived from an EMBL/GenBank/DDBJ whole genome shotgun (WGS) entry which is preliminary data.</text>
</comment>
<dbReference type="EMBL" id="CYGY02000008">
    <property type="protein sequence ID" value="SIT36160.1"/>
    <property type="molecule type" value="Genomic_DNA"/>
</dbReference>
<keyword evidence="3" id="KW-1185">Reference proteome</keyword>
<keyword evidence="2" id="KW-0808">Transferase</keyword>
<dbReference type="Gene3D" id="3.40.50.2000">
    <property type="entry name" value="Glycogen Phosphorylase B"/>
    <property type="match status" value="2"/>
</dbReference>
<dbReference type="InterPro" id="IPR028098">
    <property type="entry name" value="Glyco_trans_4-like_N"/>
</dbReference>
<dbReference type="Pfam" id="PF13439">
    <property type="entry name" value="Glyco_transf_4"/>
    <property type="match status" value="1"/>
</dbReference>
<dbReference type="PANTHER" id="PTHR12526">
    <property type="entry name" value="GLYCOSYLTRANSFERASE"/>
    <property type="match status" value="1"/>
</dbReference>
<dbReference type="GO" id="GO:0016757">
    <property type="term" value="F:glycosyltransferase activity"/>
    <property type="evidence" value="ECO:0007669"/>
    <property type="project" value="UniProtKB-ARBA"/>
</dbReference>
<evidence type="ECO:0000259" key="1">
    <source>
        <dbReference type="Pfam" id="PF13439"/>
    </source>
</evidence>
<proteinExistence type="predicted"/>
<dbReference type="AlphaFoldDB" id="A0A1N7RM15"/>